<dbReference type="EMBL" id="NDHY01000016">
    <property type="protein sequence ID" value="RIH99632.1"/>
    <property type="molecule type" value="Genomic_DNA"/>
</dbReference>
<evidence type="ECO:0000313" key="7">
    <source>
        <dbReference type="Proteomes" id="UP000266287"/>
    </source>
</evidence>
<keyword evidence="4" id="KW-0812">Transmembrane</keyword>
<feature type="region of interest" description="Disordered" evidence="3">
    <location>
        <begin position="1"/>
        <end position="22"/>
    </location>
</feature>
<protein>
    <submittedName>
        <fullName evidence="6">Outer membrane protein assembly factor BamD</fullName>
    </submittedName>
</protein>
<gene>
    <name evidence="6" type="primary">bamD</name>
    <name evidence="6" type="ORF">B9J77_04980</name>
</gene>
<dbReference type="CDD" id="cd13401">
    <property type="entry name" value="Slt70-like"/>
    <property type="match status" value="1"/>
</dbReference>
<dbReference type="InterPro" id="IPR023346">
    <property type="entry name" value="Lysozyme-like_dom_sf"/>
</dbReference>
<dbReference type="GO" id="GO:0008933">
    <property type="term" value="F:peptidoglycan lytic transglycosylase activity"/>
    <property type="evidence" value="ECO:0007669"/>
    <property type="project" value="InterPro"/>
</dbReference>
<dbReference type="PANTHER" id="PTHR37423">
    <property type="entry name" value="SOLUBLE LYTIC MUREIN TRANSGLYCOSYLASE-RELATED"/>
    <property type="match status" value="1"/>
</dbReference>
<dbReference type="InterPro" id="IPR019734">
    <property type="entry name" value="TPR_rpt"/>
</dbReference>
<proteinExistence type="inferred from homology"/>
<dbReference type="PROSITE" id="PS50005">
    <property type="entry name" value="TPR"/>
    <property type="match status" value="4"/>
</dbReference>
<comment type="caution">
    <text evidence="6">The sequence shown here is derived from an EMBL/GenBank/DDBJ whole genome shotgun (WGS) entry which is preliminary data.</text>
</comment>
<dbReference type="PANTHER" id="PTHR37423:SF2">
    <property type="entry name" value="MEMBRANE-BOUND LYTIC MUREIN TRANSGLYCOSYLASE C"/>
    <property type="match status" value="1"/>
</dbReference>
<dbReference type="InterPro" id="IPR011990">
    <property type="entry name" value="TPR-like_helical_dom_sf"/>
</dbReference>
<name>A0A399FWW4_UNCN2</name>
<feature type="transmembrane region" description="Helical" evidence="4">
    <location>
        <begin position="87"/>
        <end position="105"/>
    </location>
</feature>
<dbReference type="GO" id="GO:0000270">
    <property type="term" value="P:peptidoglycan metabolic process"/>
    <property type="evidence" value="ECO:0007669"/>
    <property type="project" value="InterPro"/>
</dbReference>
<reference evidence="6 7" key="1">
    <citation type="submission" date="2018-08" db="EMBL/GenBank/DDBJ databases">
        <title>Draft genome of candidate division NPL-UPA2 bacterium Unc8 that adapted to ultra-basic serpentinizing groundwater.</title>
        <authorList>
            <person name="Ishii S."/>
            <person name="Suzuki S."/>
            <person name="Nealson K.H."/>
        </authorList>
    </citation>
    <scope>NUCLEOTIDE SEQUENCE [LARGE SCALE GENOMIC DNA]</scope>
    <source>
        <strain evidence="6">Unc8</strain>
    </source>
</reference>
<evidence type="ECO:0000256" key="4">
    <source>
        <dbReference type="SAM" id="Phobius"/>
    </source>
</evidence>
<organism evidence="6 7">
    <name type="scientific">candidate division NPL-UPA2 bacterium Unc8</name>
    <dbReference type="NCBI Taxonomy" id="1980939"/>
    <lineage>
        <taxon>Bacteria</taxon>
    </lineage>
</organism>
<dbReference type="Pfam" id="PF13174">
    <property type="entry name" value="TPR_6"/>
    <property type="match status" value="3"/>
</dbReference>
<feature type="domain" description="Transglycosylase SLT" evidence="5">
    <location>
        <begin position="616"/>
        <end position="726"/>
    </location>
</feature>
<dbReference type="GO" id="GO:0016020">
    <property type="term" value="C:membrane"/>
    <property type="evidence" value="ECO:0007669"/>
    <property type="project" value="InterPro"/>
</dbReference>
<feature type="repeat" description="TPR" evidence="2">
    <location>
        <begin position="141"/>
        <end position="174"/>
    </location>
</feature>
<comment type="similarity">
    <text evidence="1">Belongs to the transglycosylase Slt family.</text>
</comment>
<evidence type="ECO:0000313" key="6">
    <source>
        <dbReference type="EMBL" id="RIH99632.1"/>
    </source>
</evidence>
<dbReference type="AlphaFoldDB" id="A0A399FWW4"/>
<dbReference type="InterPro" id="IPR008258">
    <property type="entry name" value="Transglycosylase_SLT_dom_1"/>
</dbReference>
<feature type="repeat" description="TPR" evidence="2">
    <location>
        <begin position="307"/>
        <end position="340"/>
    </location>
</feature>
<dbReference type="Proteomes" id="UP000266287">
    <property type="component" value="Unassembled WGS sequence"/>
</dbReference>
<feature type="repeat" description="TPR" evidence="2">
    <location>
        <begin position="381"/>
        <end position="414"/>
    </location>
</feature>
<feature type="repeat" description="TPR" evidence="2">
    <location>
        <begin position="455"/>
        <end position="488"/>
    </location>
</feature>
<evidence type="ECO:0000259" key="5">
    <source>
        <dbReference type="Pfam" id="PF01464"/>
    </source>
</evidence>
<dbReference type="Pfam" id="PF13181">
    <property type="entry name" value="TPR_8"/>
    <property type="match status" value="1"/>
</dbReference>
<dbReference type="Pfam" id="PF01464">
    <property type="entry name" value="SLT"/>
    <property type="match status" value="1"/>
</dbReference>
<feature type="compositionally biased region" description="Basic and acidic residues" evidence="3">
    <location>
        <begin position="8"/>
        <end position="18"/>
    </location>
</feature>
<sequence>MIDSGVNKSERNEKKDDAGNAQFEHLTGKISGDFFRKEEPDNPFNKHGNTYSNKNQPHMMKNKHINLVHNSSSSVTLLQPVRKVKRGIFFLLIILIALGTSGVAAREESLRQGYALFQEKRYADASSYFKEAARNHPLLSCYALFYLAVSYQRLGEDESALKTYSRFLTLHPQHRLTSVALFRVAGLRSKGSQHAEAITAYHRLIEDPSFFTQDRLYFLLATEYLSLRKWAEALFFYRKVISDFPRSDRALASLRKSKEIKTELTTQLTVTERYEDARVLKHHRQYELALAILIEISQEEITSKLAADVQMLIGDIYSNIGEHNLAIEAYKKLSSHFPHSDLRPRAIYMIAGEFHALRDLEMAFKNYEQLIATYPSHSLAEDSLKRQGELLEEKGKLSEAISKYKRILTRYPDGELGDKISRRIARYFMEKEDFSEAANFFAFIFHHHPDSPLAPEAMYWLGRSQEKMGDYLKAIETYQALISSFPIHFYRFQAVQRIDRLNDELLGKITIDNYILFPVSGEMKMFSQMTLRDDVNVNFRKGVALIRAEMYEDAIGEIRLSPINRDQEFFFNLAALYTELGDYRRSIMQIEIASKRWASLYKELLFYLFPRHFHEYVKRYAQEFEVDPFLIWAIIHAESRFNPQAVSISDARGLMQFIPSTGRWIAEKLNIEFSPFNPAANIRMGAWYINHLLEVFDGNVAFAIAAYNGGQGNVRRWTGRGGFSDMDEFIEMIPRDETRTFVKRVLRNYNMYHWLYHRH</sequence>
<keyword evidence="4" id="KW-1133">Transmembrane helix</keyword>
<dbReference type="Gene3D" id="1.10.530.10">
    <property type="match status" value="1"/>
</dbReference>
<dbReference type="InterPro" id="IPR000189">
    <property type="entry name" value="Transglyc_AS"/>
</dbReference>
<dbReference type="Gene3D" id="1.25.40.10">
    <property type="entry name" value="Tetratricopeptide repeat domain"/>
    <property type="match status" value="3"/>
</dbReference>
<evidence type="ECO:0000256" key="1">
    <source>
        <dbReference type="ARBA" id="ARBA00007734"/>
    </source>
</evidence>
<keyword evidence="2" id="KW-0802">TPR repeat</keyword>
<evidence type="ECO:0000256" key="3">
    <source>
        <dbReference type="SAM" id="MobiDB-lite"/>
    </source>
</evidence>
<dbReference type="PROSITE" id="PS00922">
    <property type="entry name" value="TRANSGLYCOSYLASE"/>
    <property type="match status" value="1"/>
</dbReference>
<dbReference type="SUPFAM" id="SSF48452">
    <property type="entry name" value="TPR-like"/>
    <property type="match status" value="2"/>
</dbReference>
<accession>A0A399FWW4</accession>
<keyword evidence="4" id="KW-0472">Membrane</keyword>
<evidence type="ECO:0000256" key="2">
    <source>
        <dbReference type="PROSITE-ProRule" id="PRU00339"/>
    </source>
</evidence>
<dbReference type="SMART" id="SM00028">
    <property type="entry name" value="TPR"/>
    <property type="match status" value="8"/>
</dbReference>
<dbReference type="SUPFAM" id="SSF53955">
    <property type="entry name" value="Lysozyme-like"/>
    <property type="match status" value="1"/>
</dbReference>